<dbReference type="PANTHER" id="PTHR23117">
    <property type="entry name" value="GUANYLATE KINASE-RELATED"/>
    <property type="match status" value="1"/>
</dbReference>
<dbReference type="InterPro" id="IPR008144">
    <property type="entry name" value="Guanylate_kin-like_dom"/>
</dbReference>
<comment type="similarity">
    <text evidence="6">Belongs to the ribose 1,5-bisphosphokinase family.</text>
</comment>
<dbReference type="AlphaFoldDB" id="A0A3L9Y5T3"/>
<organism evidence="8 9">
    <name type="scientific">Rhodophyticola porphyridii</name>
    <dbReference type="NCBI Taxonomy" id="1852017"/>
    <lineage>
        <taxon>Bacteria</taxon>
        <taxon>Pseudomonadati</taxon>
        <taxon>Pseudomonadota</taxon>
        <taxon>Alphaproteobacteria</taxon>
        <taxon>Rhodobacterales</taxon>
        <taxon>Roseobacteraceae</taxon>
        <taxon>Rhodophyticola</taxon>
    </lineage>
</organism>
<dbReference type="Pfam" id="PF00625">
    <property type="entry name" value="Guanylate_kin"/>
    <property type="match status" value="1"/>
</dbReference>
<dbReference type="InterPro" id="IPR008145">
    <property type="entry name" value="GK/Ca_channel_bsu"/>
</dbReference>
<evidence type="ECO:0000313" key="8">
    <source>
        <dbReference type="EMBL" id="RMA44119.1"/>
    </source>
</evidence>
<comment type="pathway">
    <text evidence="2 6">Metabolic intermediate biosynthesis; 5-phospho-alpha-D-ribose 1-diphosphate biosynthesis; 5-phospho-alpha-D-ribose 1-diphosphate from D-ribose 5-phosphate (route II): step 3/3.</text>
</comment>
<evidence type="ECO:0000256" key="2">
    <source>
        <dbReference type="ARBA" id="ARBA00005069"/>
    </source>
</evidence>
<dbReference type="Gene3D" id="3.40.50.300">
    <property type="entry name" value="P-loop containing nucleotide triphosphate hydrolases"/>
    <property type="match status" value="1"/>
</dbReference>
<dbReference type="SUPFAM" id="SSF52540">
    <property type="entry name" value="P-loop containing nucleoside triphosphate hydrolases"/>
    <property type="match status" value="1"/>
</dbReference>
<keyword evidence="8" id="KW-0418">Kinase</keyword>
<dbReference type="EMBL" id="RCNT01000001">
    <property type="protein sequence ID" value="RMA44119.1"/>
    <property type="molecule type" value="Genomic_DNA"/>
</dbReference>
<dbReference type="RefSeq" id="WP_121896709.1">
    <property type="nucleotide sequence ID" value="NZ_RCNT01000001.1"/>
</dbReference>
<dbReference type="EC" id="2.7.4.23" evidence="6"/>
<evidence type="ECO:0000259" key="7">
    <source>
        <dbReference type="PROSITE" id="PS50052"/>
    </source>
</evidence>
<dbReference type="InterPro" id="IPR012699">
    <property type="entry name" value="PhnN"/>
</dbReference>
<reference evidence="8 9" key="1">
    <citation type="submission" date="2018-10" db="EMBL/GenBank/DDBJ databases">
        <authorList>
            <person name="Jung H.S."/>
            <person name="Jeon C.O."/>
        </authorList>
    </citation>
    <scope>NUCLEOTIDE SEQUENCE [LARGE SCALE GENOMIC DNA]</scope>
    <source>
        <strain evidence="8 9">MA-7-27</strain>
    </source>
</reference>
<sequence>MTQGRFIAVVGPSGVGKDSLMDALCRARPDLRRVRRAITRAPEAGGEDYEAVSAEAFVRRAKAGAFVLHWQAHGLSYGIPAEIRDDLDAGRDVLANLSRGKLEDAAAAFARVHVLVISADPEVLADRLSARGRETPEDIAARLARTAPPMPQGVRVTQIDNSGALGASVSAALAALYPARV</sequence>
<dbReference type="Proteomes" id="UP000281343">
    <property type="component" value="Unassembled WGS sequence"/>
</dbReference>
<proteinExistence type="inferred from homology"/>
<comment type="catalytic activity">
    <reaction evidence="1 6">
        <text>alpha-D-ribose 1,5-bisphosphate + ATP = 5-phospho-alpha-D-ribose 1-diphosphate + ADP</text>
        <dbReference type="Rhea" id="RHEA:20109"/>
        <dbReference type="ChEBI" id="CHEBI:30616"/>
        <dbReference type="ChEBI" id="CHEBI:58017"/>
        <dbReference type="ChEBI" id="CHEBI:68688"/>
        <dbReference type="ChEBI" id="CHEBI:456216"/>
        <dbReference type="EC" id="2.7.4.23"/>
    </reaction>
</comment>
<keyword evidence="3 6" id="KW-0808">Transferase</keyword>
<dbReference type="UniPathway" id="UPA00087">
    <property type="reaction ID" value="UER00175"/>
</dbReference>
<dbReference type="OrthoDB" id="341217at2"/>
<protein>
    <recommendedName>
        <fullName evidence="6">Ribose 1,5-bisphosphate phosphokinase PhnN</fullName>
        <ecNumber evidence="6">2.7.4.23</ecNumber>
    </recommendedName>
    <alternativeName>
        <fullName evidence="6">Ribose 1,5-bisphosphokinase</fullName>
    </alternativeName>
</protein>
<evidence type="ECO:0000256" key="5">
    <source>
        <dbReference type="ARBA" id="ARBA00022840"/>
    </source>
</evidence>
<dbReference type="PANTHER" id="PTHR23117:SF8">
    <property type="entry name" value="RIBOSE 1,5-BISPHOSPHATE PHOSPHOKINASE PHNN"/>
    <property type="match status" value="1"/>
</dbReference>
<name>A0A3L9Y5T3_9RHOB</name>
<dbReference type="NCBIfam" id="TIGR02322">
    <property type="entry name" value="phosphon_PhnN"/>
    <property type="match status" value="1"/>
</dbReference>
<accession>A0A3L9Y5T3</accession>
<keyword evidence="5 6" id="KW-0067">ATP-binding</keyword>
<gene>
    <name evidence="6 8" type="primary">phnN</name>
    <name evidence="8" type="ORF">D9R08_04255</name>
</gene>
<evidence type="ECO:0000313" key="9">
    <source>
        <dbReference type="Proteomes" id="UP000281343"/>
    </source>
</evidence>
<feature type="domain" description="Guanylate kinase-like" evidence="7">
    <location>
        <begin position="4"/>
        <end position="181"/>
    </location>
</feature>
<dbReference type="HAMAP" id="MF_00836">
    <property type="entry name" value="PhnN"/>
    <property type="match status" value="1"/>
</dbReference>
<evidence type="ECO:0000256" key="1">
    <source>
        <dbReference type="ARBA" id="ARBA00000373"/>
    </source>
</evidence>
<dbReference type="SMART" id="SM00072">
    <property type="entry name" value="GuKc"/>
    <property type="match status" value="1"/>
</dbReference>
<comment type="function">
    <text evidence="6">Catalyzes the phosphorylation of ribose 1,5-bisphosphate to 5-phospho-D-ribosyl alpha-1-diphosphate (PRPP).</text>
</comment>
<feature type="binding site" evidence="6">
    <location>
        <begin position="11"/>
        <end position="18"/>
    </location>
    <ligand>
        <name>ATP</name>
        <dbReference type="ChEBI" id="CHEBI:30616"/>
    </ligand>
</feature>
<dbReference type="GO" id="GO:0005524">
    <property type="term" value="F:ATP binding"/>
    <property type="evidence" value="ECO:0007669"/>
    <property type="project" value="UniProtKB-KW"/>
</dbReference>
<comment type="caution">
    <text evidence="8">The sequence shown here is derived from an EMBL/GenBank/DDBJ whole genome shotgun (WGS) entry which is preliminary data.</text>
</comment>
<evidence type="ECO:0000256" key="6">
    <source>
        <dbReference type="HAMAP-Rule" id="MF_00836"/>
    </source>
</evidence>
<evidence type="ECO:0000256" key="3">
    <source>
        <dbReference type="ARBA" id="ARBA00022679"/>
    </source>
</evidence>
<dbReference type="GO" id="GO:0019634">
    <property type="term" value="P:organic phosphonate metabolic process"/>
    <property type="evidence" value="ECO:0007669"/>
    <property type="project" value="UniProtKB-UniRule"/>
</dbReference>
<keyword evidence="9" id="KW-1185">Reference proteome</keyword>
<keyword evidence="4 6" id="KW-0547">Nucleotide-binding</keyword>
<dbReference type="GO" id="GO:0006015">
    <property type="term" value="P:5-phosphoribose 1-diphosphate biosynthetic process"/>
    <property type="evidence" value="ECO:0007669"/>
    <property type="project" value="UniProtKB-UniRule"/>
</dbReference>
<dbReference type="PROSITE" id="PS50052">
    <property type="entry name" value="GUANYLATE_KINASE_2"/>
    <property type="match status" value="1"/>
</dbReference>
<dbReference type="InterPro" id="IPR027417">
    <property type="entry name" value="P-loop_NTPase"/>
</dbReference>
<evidence type="ECO:0000256" key="4">
    <source>
        <dbReference type="ARBA" id="ARBA00022741"/>
    </source>
</evidence>
<dbReference type="GO" id="GO:0033863">
    <property type="term" value="F:ribose 1,5-bisphosphate phosphokinase activity"/>
    <property type="evidence" value="ECO:0007669"/>
    <property type="project" value="UniProtKB-UniRule"/>
</dbReference>
<dbReference type="GO" id="GO:0005829">
    <property type="term" value="C:cytosol"/>
    <property type="evidence" value="ECO:0007669"/>
    <property type="project" value="TreeGrafter"/>
</dbReference>